<evidence type="ECO:0000313" key="5">
    <source>
        <dbReference type="Proteomes" id="UP001549313"/>
    </source>
</evidence>
<feature type="transmembrane region" description="Helical" evidence="2">
    <location>
        <begin position="52"/>
        <end position="73"/>
    </location>
</feature>
<dbReference type="PANTHER" id="PTHR37299">
    <property type="entry name" value="TRANSCRIPTIONAL REGULATOR-RELATED"/>
    <property type="match status" value="1"/>
</dbReference>
<dbReference type="SMART" id="SM00850">
    <property type="entry name" value="LytTR"/>
    <property type="match status" value="1"/>
</dbReference>
<protein>
    <recommendedName>
        <fullName evidence="3">HTH LytTR-type domain-containing protein</fullName>
    </recommendedName>
</protein>
<accession>A0ABV2R964</accession>
<reference evidence="4 5" key="1">
    <citation type="submission" date="2024-06" db="EMBL/GenBank/DDBJ databases">
        <title>Sorghum-associated microbial communities from plants grown in Nebraska, USA.</title>
        <authorList>
            <person name="Schachtman D."/>
        </authorList>
    </citation>
    <scope>NUCLEOTIDE SEQUENCE [LARGE SCALE GENOMIC DNA]</scope>
    <source>
        <strain evidence="4 5">2814</strain>
    </source>
</reference>
<comment type="caution">
    <text evidence="4">The sequence shown here is derived from an EMBL/GenBank/DDBJ whole genome shotgun (WGS) entry which is preliminary data.</text>
</comment>
<evidence type="ECO:0000313" key="4">
    <source>
        <dbReference type="EMBL" id="MET4682467.1"/>
    </source>
</evidence>
<dbReference type="Pfam" id="PF04397">
    <property type="entry name" value="LytTR"/>
    <property type="match status" value="1"/>
</dbReference>
<feature type="transmembrane region" description="Helical" evidence="2">
    <location>
        <begin position="125"/>
        <end position="144"/>
    </location>
</feature>
<name>A0ABV2R964_9CAUL</name>
<dbReference type="PANTHER" id="PTHR37299:SF1">
    <property type="entry name" value="STAGE 0 SPORULATION PROTEIN A HOMOLOG"/>
    <property type="match status" value="1"/>
</dbReference>
<keyword evidence="2" id="KW-1133">Transmembrane helix</keyword>
<proteinExistence type="predicted"/>
<feature type="domain" description="HTH LytTR-type" evidence="3">
    <location>
        <begin position="204"/>
        <end position="308"/>
    </location>
</feature>
<dbReference type="Gene3D" id="2.40.50.1020">
    <property type="entry name" value="LytTr DNA-binding domain"/>
    <property type="match status" value="1"/>
</dbReference>
<evidence type="ECO:0000259" key="3">
    <source>
        <dbReference type="PROSITE" id="PS50930"/>
    </source>
</evidence>
<dbReference type="InterPro" id="IPR012379">
    <property type="entry name" value="LytTR_MHYE"/>
</dbReference>
<evidence type="ECO:0000256" key="2">
    <source>
        <dbReference type="SAM" id="Phobius"/>
    </source>
</evidence>
<keyword evidence="2" id="KW-0472">Membrane</keyword>
<dbReference type="InterPro" id="IPR007492">
    <property type="entry name" value="LytTR_DNA-bd_dom"/>
</dbReference>
<keyword evidence="2" id="KW-0812">Transmembrane</keyword>
<organism evidence="4 5">
    <name type="scientific">Brevundimonas faecalis</name>
    <dbReference type="NCBI Taxonomy" id="947378"/>
    <lineage>
        <taxon>Bacteria</taxon>
        <taxon>Pseudomonadati</taxon>
        <taxon>Pseudomonadota</taxon>
        <taxon>Alphaproteobacteria</taxon>
        <taxon>Caulobacterales</taxon>
        <taxon>Caulobacteraceae</taxon>
        <taxon>Brevundimonas</taxon>
    </lineage>
</organism>
<dbReference type="PIRSF" id="PIRSF031767">
    <property type="entry name" value="MHYE_LytTR"/>
    <property type="match status" value="1"/>
</dbReference>
<evidence type="ECO:0000256" key="1">
    <source>
        <dbReference type="SAM" id="MobiDB-lite"/>
    </source>
</evidence>
<dbReference type="InterPro" id="IPR046947">
    <property type="entry name" value="LytR-like"/>
</dbReference>
<dbReference type="EMBL" id="JBEPTF010000001">
    <property type="protein sequence ID" value="MET4682467.1"/>
    <property type="molecule type" value="Genomic_DNA"/>
</dbReference>
<sequence>MTETTNPGLSSTPRVRQSERDRRTSSRAGSPATGASGAPSGTSGANRRDLLAGWPVIIVVTLGFMVVNALTVLADQPDLRPWAPWVWEGSSALALSLLVWLPWLAGSVAPPALLSEGWNGRGRFLAVHLTAACLYSLLHVGMMVTMRHGVYALLGETYDYGPPIERFIYELRKDLLSYALFLGVFWTVHNLREARETPLRPVSFDIRDGARLIRAPLNDILAAASAGNYVEFVLVDGRRPLMRVTLAAVEAELARCGFVRTHRGWLVNSARMTGLRPEGSGDWTVELGDFEAPLSRRYAEALERLRAA</sequence>
<keyword evidence="5" id="KW-1185">Reference proteome</keyword>
<dbReference type="Proteomes" id="UP001549313">
    <property type="component" value="Unassembled WGS sequence"/>
</dbReference>
<gene>
    <name evidence="4" type="ORF">ABIE19_000376</name>
</gene>
<dbReference type="RefSeq" id="WP_354087412.1">
    <property type="nucleotide sequence ID" value="NZ_JBEPTF010000001.1"/>
</dbReference>
<feature type="region of interest" description="Disordered" evidence="1">
    <location>
        <begin position="1"/>
        <end position="44"/>
    </location>
</feature>
<feature type="compositionally biased region" description="Polar residues" evidence="1">
    <location>
        <begin position="1"/>
        <end position="15"/>
    </location>
</feature>
<feature type="transmembrane region" description="Helical" evidence="2">
    <location>
        <begin position="85"/>
        <end position="105"/>
    </location>
</feature>
<dbReference type="PROSITE" id="PS50930">
    <property type="entry name" value="HTH_LYTTR"/>
    <property type="match status" value="1"/>
</dbReference>
<feature type="compositionally biased region" description="Low complexity" evidence="1">
    <location>
        <begin position="26"/>
        <end position="44"/>
    </location>
</feature>